<name>A0A7K1THK0_9BACT</name>
<gene>
    <name evidence="2" type="ORF">GO988_15705</name>
</gene>
<keyword evidence="1" id="KW-1133">Transmembrane helix</keyword>
<evidence type="ECO:0000313" key="3">
    <source>
        <dbReference type="Proteomes" id="UP000441336"/>
    </source>
</evidence>
<comment type="caution">
    <text evidence="2">The sequence shown here is derived from an EMBL/GenBank/DDBJ whole genome shotgun (WGS) entry which is preliminary data.</text>
</comment>
<keyword evidence="1" id="KW-0812">Transmembrane</keyword>
<evidence type="ECO:0000256" key="1">
    <source>
        <dbReference type="SAM" id="Phobius"/>
    </source>
</evidence>
<evidence type="ECO:0000313" key="2">
    <source>
        <dbReference type="EMBL" id="MVN77776.1"/>
    </source>
</evidence>
<dbReference type="Proteomes" id="UP000441336">
    <property type="component" value="Unassembled WGS sequence"/>
</dbReference>
<keyword evidence="1" id="KW-0472">Membrane</keyword>
<proteinExistence type="predicted"/>
<accession>A0A7K1THK0</accession>
<dbReference type="EMBL" id="WQKZ01000003">
    <property type="protein sequence ID" value="MVN77776.1"/>
    <property type="molecule type" value="Genomic_DNA"/>
</dbReference>
<keyword evidence="3" id="KW-1185">Reference proteome</keyword>
<dbReference type="AlphaFoldDB" id="A0A7K1THK0"/>
<dbReference type="RefSeq" id="WP_157567119.1">
    <property type="nucleotide sequence ID" value="NZ_WQKZ01000003.1"/>
</dbReference>
<protein>
    <submittedName>
        <fullName evidence="2">Uncharacterized protein</fullName>
    </submittedName>
</protein>
<reference evidence="2 3" key="1">
    <citation type="submission" date="2019-12" db="EMBL/GenBank/DDBJ databases">
        <title>Hymenobacter sp. HMF4947 Genome sequencing and assembly.</title>
        <authorList>
            <person name="Kang H."/>
            <person name="Cha I."/>
            <person name="Kim H."/>
            <person name="Joh K."/>
        </authorList>
    </citation>
    <scope>NUCLEOTIDE SEQUENCE [LARGE SCALE GENOMIC DNA]</scope>
    <source>
        <strain evidence="2 3">HMF4947</strain>
    </source>
</reference>
<sequence>MSIAFYPLKSGQLPFDGRSILLGTGLYCLLVLAPLALKLLGISDISALSWWWITMPFWGPWLLILPLSLALGVVSMGRLLAPLLR</sequence>
<organism evidence="2 3">
    <name type="scientific">Hymenobacter ginkgonis</name>
    <dbReference type="NCBI Taxonomy" id="2682976"/>
    <lineage>
        <taxon>Bacteria</taxon>
        <taxon>Pseudomonadati</taxon>
        <taxon>Bacteroidota</taxon>
        <taxon>Cytophagia</taxon>
        <taxon>Cytophagales</taxon>
        <taxon>Hymenobacteraceae</taxon>
        <taxon>Hymenobacter</taxon>
    </lineage>
</organism>
<feature type="transmembrane region" description="Helical" evidence="1">
    <location>
        <begin position="20"/>
        <end position="41"/>
    </location>
</feature>